<protein>
    <recommendedName>
        <fullName evidence="3">Ig-like domain-containing protein</fullName>
    </recommendedName>
</protein>
<proteinExistence type="predicted"/>
<name>A0AA88IC47_CHASR</name>
<dbReference type="SUPFAM" id="SSF48726">
    <property type="entry name" value="Immunoglobulin"/>
    <property type="match status" value="1"/>
</dbReference>
<feature type="transmembrane region" description="Helical" evidence="2">
    <location>
        <begin position="195"/>
        <end position="213"/>
    </location>
</feature>
<keyword evidence="5" id="KW-1185">Reference proteome</keyword>
<dbReference type="Gene3D" id="2.60.40.10">
    <property type="entry name" value="Immunoglobulins"/>
    <property type="match status" value="1"/>
</dbReference>
<dbReference type="InterPro" id="IPR007110">
    <property type="entry name" value="Ig-like_dom"/>
</dbReference>
<dbReference type="PANTHER" id="PTHR21063:SF4">
    <property type="entry name" value="CD48 ANTIGEN-RELATED"/>
    <property type="match status" value="1"/>
</dbReference>
<dbReference type="InterPro" id="IPR036179">
    <property type="entry name" value="Ig-like_dom_sf"/>
</dbReference>
<keyword evidence="2" id="KW-0472">Membrane</keyword>
<keyword evidence="2" id="KW-1133">Transmembrane helix</keyword>
<evidence type="ECO:0000256" key="2">
    <source>
        <dbReference type="SAM" id="Phobius"/>
    </source>
</evidence>
<dbReference type="InterPro" id="IPR003599">
    <property type="entry name" value="Ig_sub"/>
</dbReference>
<evidence type="ECO:0000259" key="3">
    <source>
        <dbReference type="PROSITE" id="PS50835"/>
    </source>
</evidence>
<accession>A0AA88IC47</accession>
<dbReference type="SMART" id="SM00409">
    <property type="entry name" value="IG"/>
    <property type="match status" value="1"/>
</dbReference>
<gene>
    <name evidence="4" type="ORF">Q5P01_000379</name>
</gene>
<dbReference type="PANTHER" id="PTHR21063">
    <property type="entry name" value="LFA-3"/>
    <property type="match status" value="1"/>
</dbReference>
<comment type="caution">
    <text evidence="4">The sequence shown here is derived from an EMBL/GenBank/DDBJ whole genome shotgun (WGS) entry which is preliminary data.</text>
</comment>
<dbReference type="EMBL" id="JAUPFM010000228">
    <property type="protein sequence ID" value="KAK2810535.1"/>
    <property type="molecule type" value="Genomic_DNA"/>
</dbReference>
<evidence type="ECO:0000313" key="5">
    <source>
        <dbReference type="Proteomes" id="UP001187415"/>
    </source>
</evidence>
<keyword evidence="2" id="KW-0812">Transmembrane</keyword>
<dbReference type="InterPro" id="IPR013106">
    <property type="entry name" value="Ig_V-set"/>
</dbReference>
<dbReference type="InterPro" id="IPR013783">
    <property type="entry name" value="Ig-like_fold"/>
</dbReference>
<feature type="transmembrane region" description="Helical" evidence="2">
    <location>
        <begin position="47"/>
        <end position="70"/>
    </location>
</feature>
<reference evidence="4" key="1">
    <citation type="submission" date="2023-07" db="EMBL/GenBank/DDBJ databases">
        <title>Chromosome-level Genome Assembly of Striped Snakehead (Channa striata).</title>
        <authorList>
            <person name="Liu H."/>
        </authorList>
    </citation>
    <scope>NUCLEOTIDE SEQUENCE</scope>
    <source>
        <strain evidence="4">Gz</strain>
        <tissue evidence="4">Muscle</tissue>
    </source>
</reference>
<sequence length="214" mass="23357">MNTSHSQFTTPTKLESRRKLHTQRQAQSERGSGEISFLLASFDGVDFTAMSCISMHCLLGAFILGAVLAAGPSETTLTAKVGEDITLDTGTSELHDDPEIYWTYGPNQNIIVHYENGEMKLKKSDRFELDERTGSLTIRSVNFSDSGLYQLNIISGSQHNFKLTVVESDPIQTTAGTPQNTTVHRPGGGTQRSHVAAGVSFALFSLVFVLFVIV</sequence>
<feature type="compositionally biased region" description="Polar residues" evidence="1">
    <location>
        <begin position="1"/>
        <end position="13"/>
    </location>
</feature>
<feature type="domain" description="Ig-like" evidence="3">
    <location>
        <begin position="72"/>
        <end position="164"/>
    </location>
</feature>
<dbReference type="AlphaFoldDB" id="A0AA88IC47"/>
<evidence type="ECO:0000313" key="4">
    <source>
        <dbReference type="EMBL" id="KAK2810535.1"/>
    </source>
</evidence>
<organism evidence="4 5">
    <name type="scientific">Channa striata</name>
    <name type="common">Snakehead murrel</name>
    <name type="synonym">Ophicephalus striatus</name>
    <dbReference type="NCBI Taxonomy" id="64152"/>
    <lineage>
        <taxon>Eukaryota</taxon>
        <taxon>Metazoa</taxon>
        <taxon>Chordata</taxon>
        <taxon>Craniata</taxon>
        <taxon>Vertebrata</taxon>
        <taxon>Euteleostomi</taxon>
        <taxon>Actinopterygii</taxon>
        <taxon>Neopterygii</taxon>
        <taxon>Teleostei</taxon>
        <taxon>Neoteleostei</taxon>
        <taxon>Acanthomorphata</taxon>
        <taxon>Anabantaria</taxon>
        <taxon>Anabantiformes</taxon>
        <taxon>Channoidei</taxon>
        <taxon>Channidae</taxon>
        <taxon>Channa</taxon>
    </lineage>
</organism>
<evidence type="ECO:0000256" key="1">
    <source>
        <dbReference type="SAM" id="MobiDB-lite"/>
    </source>
</evidence>
<dbReference type="PROSITE" id="PS50835">
    <property type="entry name" value="IG_LIKE"/>
    <property type="match status" value="1"/>
</dbReference>
<dbReference type="Proteomes" id="UP001187415">
    <property type="component" value="Unassembled WGS sequence"/>
</dbReference>
<feature type="region of interest" description="Disordered" evidence="1">
    <location>
        <begin position="1"/>
        <end position="28"/>
    </location>
</feature>
<dbReference type="Pfam" id="PF07686">
    <property type="entry name" value="V-set"/>
    <property type="match status" value="1"/>
</dbReference>